<gene>
    <name evidence="4" type="ORF">UFOPK2992_00847</name>
</gene>
<evidence type="ECO:0000259" key="1">
    <source>
        <dbReference type="Pfam" id="PF01523"/>
    </source>
</evidence>
<dbReference type="PANTHER" id="PTHR43421:SF1">
    <property type="entry name" value="METALLOPROTEASE PMBA"/>
    <property type="match status" value="1"/>
</dbReference>
<dbReference type="InterPro" id="IPR047657">
    <property type="entry name" value="PmbA"/>
</dbReference>
<dbReference type="Pfam" id="PF01523">
    <property type="entry name" value="PmbA_TldD_1st"/>
    <property type="match status" value="1"/>
</dbReference>
<name>A0A6J6XP07_9ZZZZ</name>
<evidence type="ECO:0000259" key="3">
    <source>
        <dbReference type="Pfam" id="PF19290"/>
    </source>
</evidence>
<dbReference type="InterPro" id="IPR035068">
    <property type="entry name" value="TldD/PmbA_N"/>
</dbReference>
<evidence type="ECO:0000259" key="2">
    <source>
        <dbReference type="Pfam" id="PF19289"/>
    </source>
</evidence>
<dbReference type="AlphaFoldDB" id="A0A6J6XP07"/>
<dbReference type="PANTHER" id="PTHR43421">
    <property type="entry name" value="METALLOPROTEASE PMBA"/>
    <property type="match status" value="1"/>
</dbReference>
<accession>A0A6J6XP07</accession>
<sequence length="450" mass="46897">MSSGSSQLQDIADRVIAQAARGEQVEAYVARGVETDIRVYEGEVEHFVSAQSEGIGIRVIKDGRTGFAYAGTLDESAIASVLAQARDNVAFGTPDEWAGLAEPDGVAVVPQELWNEALAAYPTADKIALAKELERLTAASDPRVRVDDANYSDGAGETAVATTTGIRVNGRENACYVSVSTLADDGDETQTGFGFSVGRSPHEFDLAKAAREAADRATRLLGAIKPPSKRVTVVLDPYVTAQFLGVISSALNGENVIKGRSLFANRVGESVASPLFTLIDDPTNPKAYTATDIDGEGLAARRNSLIEAGVLQGFVHSSYSARRAGTVSTGNSVRGGFKGTPGVGCLAMQLKPGARTQAELVADVEDGVLIQMVQGLHSGVNPISGDFSTGASGLLISKGQLGAPVREFTIASTLQRMLHDIVEVGGDVDWLPSMAAGVSLVIADVTMSGA</sequence>
<evidence type="ECO:0000313" key="4">
    <source>
        <dbReference type="EMBL" id="CAB4797925.1"/>
    </source>
</evidence>
<feature type="domain" description="Metalloprotease TldD/E C-terminal" evidence="2">
    <location>
        <begin position="229"/>
        <end position="449"/>
    </location>
</feature>
<proteinExistence type="predicted"/>
<dbReference type="InterPro" id="IPR045570">
    <property type="entry name" value="Metalloprtase-TldD/E_cen_dom"/>
</dbReference>
<dbReference type="SUPFAM" id="SSF111283">
    <property type="entry name" value="Putative modulator of DNA gyrase, PmbA/TldD"/>
    <property type="match status" value="1"/>
</dbReference>
<dbReference type="GO" id="GO:0008237">
    <property type="term" value="F:metallopeptidase activity"/>
    <property type="evidence" value="ECO:0007669"/>
    <property type="project" value="InterPro"/>
</dbReference>
<dbReference type="GO" id="GO:0006508">
    <property type="term" value="P:proteolysis"/>
    <property type="evidence" value="ECO:0007669"/>
    <property type="project" value="InterPro"/>
</dbReference>
<dbReference type="InterPro" id="IPR045569">
    <property type="entry name" value="Metalloprtase-TldD/E_C"/>
</dbReference>
<dbReference type="InterPro" id="IPR036059">
    <property type="entry name" value="TldD/PmbA_sf"/>
</dbReference>
<feature type="domain" description="Metalloprotease TldD/E central" evidence="3">
    <location>
        <begin position="119"/>
        <end position="221"/>
    </location>
</feature>
<dbReference type="GO" id="GO:0005829">
    <property type="term" value="C:cytosol"/>
    <property type="evidence" value="ECO:0007669"/>
    <property type="project" value="TreeGrafter"/>
</dbReference>
<dbReference type="EMBL" id="CAFAAI010000130">
    <property type="protein sequence ID" value="CAB4797925.1"/>
    <property type="molecule type" value="Genomic_DNA"/>
</dbReference>
<feature type="domain" description="Metalloprotease TldD/E N-terminal" evidence="1">
    <location>
        <begin position="25"/>
        <end position="88"/>
    </location>
</feature>
<dbReference type="Gene3D" id="3.30.2290.10">
    <property type="entry name" value="PmbA/TldD superfamily"/>
    <property type="match status" value="1"/>
</dbReference>
<dbReference type="Pfam" id="PF19290">
    <property type="entry name" value="PmbA_TldD_2nd"/>
    <property type="match status" value="1"/>
</dbReference>
<protein>
    <submittedName>
        <fullName evidence="4">Unannotated protein</fullName>
    </submittedName>
</protein>
<dbReference type="Pfam" id="PF19289">
    <property type="entry name" value="PmbA_TldD_3rd"/>
    <property type="match status" value="1"/>
</dbReference>
<reference evidence="4" key="1">
    <citation type="submission" date="2020-05" db="EMBL/GenBank/DDBJ databases">
        <authorList>
            <person name="Chiriac C."/>
            <person name="Salcher M."/>
            <person name="Ghai R."/>
            <person name="Kavagutti S V."/>
        </authorList>
    </citation>
    <scope>NUCLEOTIDE SEQUENCE</scope>
</reference>
<dbReference type="InterPro" id="IPR002510">
    <property type="entry name" value="Metalloprtase-TldD/E_N"/>
</dbReference>
<organism evidence="4">
    <name type="scientific">freshwater metagenome</name>
    <dbReference type="NCBI Taxonomy" id="449393"/>
    <lineage>
        <taxon>unclassified sequences</taxon>
        <taxon>metagenomes</taxon>
        <taxon>ecological metagenomes</taxon>
    </lineage>
</organism>